<comment type="similarity">
    <text evidence="2 4">Belongs to the bacterial solute-binding protein 3 family.</text>
</comment>
<dbReference type="PANTHER" id="PTHR35936:SF17">
    <property type="entry name" value="ARGININE-BINDING EXTRACELLULAR PROTEIN ARTP"/>
    <property type="match status" value="1"/>
</dbReference>
<evidence type="ECO:0000256" key="4">
    <source>
        <dbReference type="RuleBase" id="RU003744"/>
    </source>
</evidence>
<proteinExistence type="inferred from homology"/>
<evidence type="ECO:0000313" key="7">
    <source>
        <dbReference type="EMBL" id="QIH42013.1"/>
    </source>
</evidence>
<protein>
    <submittedName>
        <fullName evidence="7">Transporter substrate-binding domain-containing protein</fullName>
    </submittedName>
</protein>
<evidence type="ECO:0000256" key="3">
    <source>
        <dbReference type="ARBA" id="ARBA00022729"/>
    </source>
</evidence>
<evidence type="ECO:0000259" key="6">
    <source>
        <dbReference type="SMART" id="SM00062"/>
    </source>
</evidence>
<feature type="domain" description="Solute-binding protein family 3/N-terminal" evidence="6">
    <location>
        <begin position="21"/>
        <end position="247"/>
    </location>
</feature>
<dbReference type="InterPro" id="IPR018313">
    <property type="entry name" value="SBP_3_CS"/>
</dbReference>
<dbReference type="SMART" id="SM00062">
    <property type="entry name" value="PBPb"/>
    <property type="match status" value="1"/>
</dbReference>
<dbReference type="KEGG" id="vzi:G5S32_08415"/>
<reference evidence="7 8" key="1">
    <citation type="submission" date="2020-02" db="EMBL/GenBank/DDBJ databases">
        <title>A complete genome of a marine bacterium Vibrio sp. ZWAL4003 isolated from the mangrove sediment with the ability to degrade polysaccharides.</title>
        <authorList>
            <person name="Wu J."/>
            <person name="Qu W."/>
            <person name="Zeng R."/>
        </authorList>
    </citation>
    <scope>NUCLEOTIDE SEQUENCE [LARGE SCALE GENOMIC DNA]</scope>
    <source>
        <strain evidence="7 8">ZWAL4003</strain>
    </source>
</reference>
<dbReference type="RefSeq" id="WP_165311592.1">
    <property type="nucleotide sequence ID" value="NZ_CP049331.1"/>
</dbReference>
<dbReference type="GO" id="GO:0030313">
    <property type="term" value="C:cell envelope"/>
    <property type="evidence" value="ECO:0007669"/>
    <property type="project" value="UniProtKB-SubCell"/>
</dbReference>
<dbReference type="AlphaFoldDB" id="A0A6G7CIZ0"/>
<name>A0A6G7CIZ0_9VIBR</name>
<gene>
    <name evidence="7" type="ORF">G5S32_08415</name>
</gene>
<dbReference type="Proteomes" id="UP000503003">
    <property type="component" value="Chromosome 1"/>
</dbReference>
<dbReference type="Gene3D" id="3.40.190.10">
    <property type="entry name" value="Periplasmic binding protein-like II"/>
    <property type="match status" value="2"/>
</dbReference>
<dbReference type="PROSITE" id="PS01039">
    <property type="entry name" value="SBP_BACTERIAL_3"/>
    <property type="match status" value="1"/>
</dbReference>
<evidence type="ECO:0000256" key="2">
    <source>
        <dbReference type="ARBA" id="ARBA00010333"/>
    </source>
</evidence>
<sequence length="250" mass="27268">MKKALLLSALLATFSIQAADTVRVAVAAEPYPPFATKQADGSWKGFEIDLINKICSDASLNCEIKEIAWDGIIPALVADKVDAIFASMTITDERAKKVLFTKPYYNTLPAVVGLEGQKFAFEKDALKGKIIGVQTSTIAAFYAQEKVGKWAEVRQYDTQDAVNADLLAGRIDYMIADDIPATEFFNSNKAGLEYYGKVSYEPMLGQGIGAAVRQDDTALEQKLSGAITALVKSDYYDKLSMQYFGTNIAP</sequence>
<dbReference type="EMBL" id="CP049331">
    <property type="protein sequence ID" value="QIH42013.1"/>
    <property type="molecule type" value="Genomic_DNA"/>
</dbReference>
<keyword evidence="8" id="KW-1185">Reference proteome</keyword>
<evidence type="ECO:0000256" key="5">
    <source>
        <dbReference type="SAM" id="SignalP"/>
    </source>
</evidence>
<dbReference type="Pfam" id="PF00497">
    <property type="entry name" value="SBP_bac_3"/>
    <property type="match status" value="1"/>
</dbReference>
<comment type="subcellular location">
    <subcellularLocation>
        <location evidence="1">Cell envelope</location>
    </subcellularLocation>
</comment>
<evidence type="ECO:0000313" key="8">
    <source>
        <dbReference type="Proteomes" id="UP000503003"/>
    </source>
</evidence>
<dbReference type="PANTHER" id="PTHR35936">
    <property type="entry name" value="MEMBRANE-BOUND LYTIC MUREIN TRANSGLYCOSYLASE F"/>
    <property type="match status" value="1"/>
</dbReference>
<organism evidence="7 8">
    <name type="scientific">Vibrio ziniensis</name>
    <dbReference type="NCBI Taxonomy" id="2711221"/>
    <lineage>
        <taxon>Bacteria</taxon>
        <taxon>Pseudomonadati</taxon>
        <taxon>Pseudomonadota</taxon>
        <taxon>Gammaproteobacteria</taxon>
        <taxon>Vibrionales</taxon>
        <taxon>Vibrionaceae</taxon>
        <taxon>Vibrio</taxon>
    </lineage>
</organism>
<accession>A0A6G7CIZ0</accession>
<keyword evidence="3 5" id="KW-0732">Signal</keyword>
<evidence type="ECO:0000256" key="1">
    <source>
        <dbReference type="ARBA" id="ARBA00004196"/>
    </source>
</evidence>
<dbReference type="SUPFAM" id="SSF53850">
    <property type="entry name" value="Periplasmic binding protein-like II"/>
    <property type="match status" value="1"/>
</dbReference>
<feature type="chain" id="PRO_5026165058" evidence="5">
    <location>
        <begin position="19"/>
        <end position="250"/>
    </location>
</feature>
<dbReference type="InterPro" id="IPR001638">
    <property type="entry name" value="Solute-binding_3/MltF_N"/>
</dbReference>
<feature type="signal peptide" evidence="5">
    <location>
        <begin position="1"/>
        <end position="18"/>
    </location>
</feature>